<proteinExistence type="predicted"/>
<dbReference type="AlphaFoldDB" id="A0A371F9B7"/>
<dbReference type="Proteomes" id="UP000257109">
    <property type="component" value="Unassembled WGS sequence"/>
</dbReference>
<dbReference type="EMBL" id="QJKJ01010026">
    <property type="protein sequence ID" value="RDX74886.1"/>
    <property type="molecule type" value="Genomic_DNA"/>
</dbReference>
<feature type="region of interest" description="Disordered" evidence="1">
    <location>
        <begin position="44"/>
        <end position="97"/>
    </location>
</feature>
<name>A0A371F9B7_MUCPR</name>
<dbReference type="OrthoDB" id="674712at2759"/>
<sequence>MEDWMKHMSEFSTESNCHDPRPKHVGRTASRHCDLDAVVSTITLQSGRELPHQSIPQPNPRSVDVESEQGANSRVQQPARSVRLPFPTRTVSTRRSETDEDLLKLFRRVEINIPLHDIIK</sequence>
<protein>
    <submittedName>
        <fullName evidence="2">Uncharacterized protein</fullName>
    </submittedName>
</protein>
<comment type="caution">
    <text evidence="2">The sequence shown here is derived from an EMBL/GenBank/DDBJ whole genome shotgun (WGS) entry which is preliminary data.</text>
</comment>
<organism evidence="2 3">
    <name type="scientific">Mucuna pruriens</name>
    <name type="common">Velvet bean</name>
    <name type="synonym">Dolichos pruriens</name>
    <dbReference type="NCBI Taxonomy" id="157652"/>
    <lineage>
        <taxon>Eukaryota</taxon>
        <taxon>Viridiplantae</taxon>
        <taxon>Streptophyta</taxon>
        <taxon>Embryophyta</taxon>
        <taxon>Tracheophyta</taxon>
        <taxon>Spermatophyta</taxon>
        <taxon>Magnoliopsida</taxon>
        <taxon>eudicotyledons</taxon>
        <taxon>Gunneridae</taxon>
        <taxon>Pentapetalae</taxon>
        <taxon>rosids</taxon>
        <taxon>fabids</taxon>
        <taxon>Fabales</taxon>
        <taxon>Fabaceae</taxon>
        <taxon>Papilionoideae</taxon>
        <taxon>50 kb inversion clade</taxon>
        <taxon>NPAAA clade</taxon>
        <taxon>indigoferoid/millettioid clade</taxon>
        <taxon>Phaseoleae</taxon>
        <taxon>Mucuna</taxon>
    </lineage>
</organism>
<feature type="non-terminal residue" evidence="2">
    <location>
        <position position="1"/>
    </location>
</feature>
<evidence type="ECO:0000256" key="1">
    <source>
        <dbReference type="SAM" id="MobiDB-lite"/>
    </source>
</evidence>
<keyword evidence="3" id="KW-1185">Reference proteome</keyword>
<gene>
    <name evidence="2" type="ORF">CR513_45324</name>
</gene>
<evidence type="ECO:0000313" key="2">
    <source>
        <dbReference type="EMBL" id="RDX74886.1"/>
    </source>
</evidence>
<evidence type="ECO:0000313" key="3">
    <source>
        <dbReference type="Proteomes" id="UP000257109"/>
    </source>
</evidence>
<accession>A0A371F9B7</accession>
<feature type="region of interest" description="Disordered" evidence="1">
    <location>
        <begin position="1"/>
        <end position="28"/>
    </location>
</feature>
<reference evidence="2" key="1">
    <citation type="submission" date="2018-05" db="EMBL/GenBank/DDBJ databases">
        <title>Draft genome of Mucuna pruriens seed.</title>
        <authorList>
            <person name="Nnadi N.E."/>
            <person name="Vos R."/>
            <person name="Hasami M.H."/>
            <person name="Devisetty U.K."/>
            <person name="Aguiy J.C."/>
        </authorList>
    </citation>
    <scope>NUCLEOTIDE SEQUENCE [LARGE SCALE GENOMIC DNA]</scope>
    <source>
        <strain evidence="2">JCA_2017</strain>
    </source>
</reference>
<feature type="compositionally biased region" description="Polar residues" evidence="1">
    <location>
        <begin position="69"/>
        <end position="79"/>
    </location>
</feature>